<dbReference type="PROSITE" id="PS51379">
    <property type="entry name" value="4FE4S_FER_2"/>
    <property type="match status" value="1"/>
</dbReference>
<evidence type="ECO:0000313" key="3">
    <source>
        <dbReference type="Proteomes" id="UP000229191"/>
    </source>
</evidence>
<proteinExistence type="predicted"/>
<organism evidence="2 3">
    <name type="scientific">Candidatus Shapirobacteria bacterium CG03_land_8_20_14_0_80_35_14</name>
    <dbReference type="NCBI Taxonomy" id="1974878"/>
    <lineage>
        <taxon>Bacteria</taxon>
        <taxon>Candidatus Shapironibacteriota</taxon>
    </lineage>
</organism>
<dbReference type="Gene3D" id="3.30.70.20">
    <property type="match status" value="1"/>
</dbReference>
<gene>
    <name evidence="2" type="ORF">COS53_00390</name>
</gene>
<dbReference type="InterPro" id="IPR017896">
    <property type="entry name" value="4Fe4S_Fe-S-bd"/>
</dbReference>
<dbReference type="EMBL" id="PEVB01000014">
    <property type="protein sequence ID" value="PIV07809.1"/>
    <property type="molecule type" value="Genomic_DNA"/>
</dbReference>
<dbReference type="AlphaFoldDB" id="A0A2M7BQN8"/>
<reference evidence="3" key="1">
    <citation type="submission" date="2017-09" db="EMBL/GenBank/DDBJ databases">
        <title>Depth-based differentiation of microbial function through sediment-hosted aquifers and enrichment of novel symbionts in the deep terrestrial subsurface.</title>
        <authorList>
            <person name="Probst A.J."/>
            <person name="Ladd B."/>
            <person name="Jarett J.K."/>
            <person name="Geller-Mcgrath D.E."/>
            <person name="Sieber C.M.K."/>
            <person name="Emerson J.B."/>
            <person name="Anantharaman K."/>
            <person name="Thomas B.C."/>
            <person name="Malmstrom R."/>
            <person name="Stieglmeier M."/>
            <person name="Klingl A."/>
            <person name="Woyke T."/>
            <person name="Ryan C.M."/>
            <person name="Banfield J.F."/>
        </authorList>
    </citation>
    <scope>NUCLEOTIDE SEQUENCE [LARGE SCALE GENOMIC DNA]</scope>
</reference>
<protein>
    <recommendedName>
        <fullName evidence="1">4Fe-4S ferredoxin-type domain-containing protein</fullName>
    </recommendedName>
</protein>
<accession>A0A2M7BQN8</accession>
<dbReference type="Proteomes" id="UP000229191">
    <property type="component" value="Unassembled WGS sequence"/>
</dbReference>
<comment type="caution">
    <text evidence="2">The sequence shown here is derived from an EMBL/GenBank/DDBJ whole genome shotgun (WGS) entry which is preliminary data.</text>
</comment>
<name>A0A2M7BQN8_9BACT</name>
<evidence type="ECO:0000313" key="2">
    <source>
        <dbReference type="EMBL" id="PIV07809.1"/>
    </source>
</evidence>
<feature type="domain" description="4Fe-4S ferredoxin-type" evidence="1">
    <location>
        <begin position="3"/>
        <end position="31"/>
    </location>
</feature>
<dbReference type="SUPFAM" id="SSF54862">
    <property type="entry name" value="4Fe-4S ferredoxins"/>
    <property type="match status" value="1"/>
</dbReference>
<dbReference type="Pfam" id="PF13370">
    <property type="entry name" value="Fer4_13"/>
    <property type="match status" value="1"/>
</dbReference>
<sequence length="52" mass="5818">MTKIIYVDPDKCIGCNTCPLLDPETFEIDVTTYKAKIKKQPADVNSETIKNA</sequence>
<evidence type="ECO:0000259" key="1">
    <source>
        <dbReference type="PROSITE" id="PS51379"/>
    </source>
</evidence>
<feature type="non-terminal residue" evidence="2">
    <location>
        <position position="52"/>
    </location>
</feature>